<dbReference type="Gene3D" id="2.60.120.10">
    <property type="entry name" value="Jelly Rolls"/>
    <property type="match status" value="1"/>
</dbReference>
<dbReference type="InterPro" id="IPR011051">
    <property type="entry name" value="RmlC_Cupin_sf"/>
</dbReference>
<name>A0A9W8QEY1_AKAMU</name>
<dbReference type="GO" id="GO:0051213">
    <property type="term" value="F:dioxygenase activity"/>
    <property type="evidence" value="ECO:0007669"/>
    <property type="project" value="UniProtKB-KW"/>
</dbReference>
<accession>A0A9W8QEY1</accession>
<sequence>MSFVTGMDEADARIGDDQPFKDNVALLQRLKEVNVSPLWAQMARLNPALPNPSTEPFLWQYQHIRPCLLGAGQLISEKQAERRVLMLVNPKRTAPYTTDTLYAGLQLVQPRETAPAHRHAAFAVRYIIEGKGGYTAVQGKRVAMHPGDVIITPTWSWHDHGKKGADEEGGDESPVIWLDGLDLPSFIHFPVHFNEHYSAARYPATDVDSSPIVFPWRDMLAKLHDAPGSWAAVPYRNSDGSEIGRVIGASAERLDKGAESPVRQETSSSVYHVIQGSGWSEIGGKSFSWQRGDTFCIPAWYKYKHVANGEENGVYFYRFDDRPMLKSLGLLRTQMNGADTFASLV</sequence>
<evidence type="ECO:0000259" key="3">
    <source>
        <dbReference type="Pfam" id="PF07883"/>
    </source>
</evidence>
<keyword evidence="5" id="KW-1185">Reference proteome</keyword>
<dbReference type="InterPro" id="IPR014710">
    <property type="entry name" value="RmlC-like_jellyroll"/>
</dbReference>
<keyword evidence="2" id="KW-0560">Oxidoreductase</keyword>
<dbReference type="PANTHER" id="PTHR41517">
    <property type="entry name" value="1,2-DIOXYGENASE PROTEIN-RELATED"/>
    <property type="match status" value="1"/>
</dbReference>
<proteinExistence type="predicted"/>
<evidence type="ECO:0000256" key="1">
    <source>
        <dbReference type="ARBA" id="ARBA00022964"/>
    </source>
</evidence>
<dbReference type="CDD" id="cd06992">
    <property type="entry name" value="cupin_GDO-like_C"/>
    <property type="match status" value="1"/>
</dbReference>
<dbReference type="SUPFAM" id="SSF51182">
    <property type="entry name" value="RmlC-like cupins"/>
    <property type="match status" value="1"/>
</dbReference>
<dbReference type="Pfam" id="PF07883">
    <property type="entry name" value="Cupin_2"/>
    <property type="match status" value="1"/>
</dbReference>
<keyword evidence="1" id="KW-0223">Dioxygenase</keyword>
<dbReference type="RefSeq" id="XP_056053707.1">
    <property type="nucleotide sequence ID" value="XM_056196573.1"/>
</dbReference>
<dbReference type="EMBL" id="JAJHUN010000008">
    <property type="protein sequence ID" value="KAJ4153049.1"/>
    <property type="molecule type" value="Genomic_DNA"/>
</dbReference>
<evidence type="ECO:0000313" key="5">
    <source>
        <dbReference type="Proteomes" id="UP001144673"/>
    </source>
</evidence>
<organism evidence="4 5">
    <name type="scientific">Akanthomyces muscarius</name>
    <name type="common">Entomopathogenic fungus</name>
    <name type="synonym">Lecanicillium muscarium</name>
    <dbReference type="NCBI Taxonomy" id="2231603"/>
    <lineage>
        <taxon>Eukaryota</taxon>
        <taxon>Fungi</taxon>
        <taxon>Dikarya</taxon>
        <taxon>Ascomycota</taxon>
        <taxon>Pezizomycotina</taxon>
        <taxon>Sordariomycetes</taxon>
        <taxon>Hypocreomycetidae</taxon>
        <taxon>Hypocreales</taxon>
        <taxon>Cordycipitaceae</taxon>
        <taxon>Akanthomyces</taxon>
    </lineage>
</organism>
<protein>
    <recommendedName>
        <fullName evidence="3">Cupin type-2 domain-containing protein</fullName>
    </recommendedName>
</protein>
<dbReference type="InterPro" id="IPR013096">
    <property type="entry name" value="Cupin_2"/>
</dbReference>
<dbReference type="Proteomes" id="UP001144673">
    <property type="component" value="Chromosome 5"/>
</dbReference>
<feature type="domain" description="Cupin type-2" evidence="3">
    <location>
        <begin position="105"/>
        <end position="164"/>
    </location>
</feature>
<reference evidence="4" key="1">
    <citation type="journal article" date="2023" name="Access Microbiol">
        <title>De-novo genome assembly for Akanthomyces muscarius, a biocontrol agent of insect agricultural pests.</title>
        <authorList>
            <person name="Erdos Z."/>
            <person name="Studholme D.J."/>
            <person name="Raymond B."/>
            <person name="Sharma M."/>
        </authorList>
    </citation>
    <scope>NUCLEOTIDE SEQUENCE</scope>
    <source>
        <strain evidence="4">Ve6</strain>
    </source>
</reference>
<comment type="caution">
    <text evidence="4">The sequence shown here is derived from an EMBL/GenBank/DDBJ whole genome shotgun (WGS) entry which is preliminary data.</text>
</comment>
<dbReference type="AlphaFoldDB" id="A0A9W8QEY1"/>
<evidence type="ECO:0000256" key="2">
    <source>
        <dbReference type="ARBA" id="ARBA00023002"/>
    </source>
</evidence>
<dbReference type="KEGG" id="amus:LMH87_009557"/>
<dbReference type="InterPro" id="IPR047183">
    <property type="entry name" value="GDO-like"/>
</dbReference>
<dbReference type="PANTHER" id="PTHR41517:SF1">
    <property type="entry name" value="CUPIN"/>
    <property type="match status" value="1"/>
</dbReference>
<dbReference type="GeneID" id="80896716"/>
<dbReference type="CDD" id="cd02216">
    <property type="entry name" value="cupin_GDO-like_N"/>
    <property type="match status" value="1"/>
</dbReference>
<gene>
    <name evidence="4" type="ORF">LMH87_009557</name>
</gene>
<evidence type="ECO:0000313" key="4">
    <source>
        <dbReference type="EMBL" id="KAJ4153049.1"/>
    </source>
</evidence>